<accession>A0A382J7Z2</accession>
<sequence>FFCFKLYFVSFYKRMISQPAFNKTFSQGSISFKPYSFDSSKKT</sequence>
<name>A0A382J7Z2_9ZZZZ</name>
<gene>
    <name evidence="1" type="ORF">METZ01_LOCUS261158</name>
</gene>
<reference evidence="1" key="1">
    <citation type="submission" date="2018-05" db="EMBL/GenBank/DDBJ databases">
        <authorList>
            <person name="Lanie J.A."/>
            <person name="Ng W.-L."/>
            <person name="Kazmierczak K.M."/>
            <person name="Andrzejewski T.M."/>
            <person name="Davidsen T.M."/>
            <person name="Wayne K.J."/>
            <person name="Tettelin H."/>
            <person name="Glass J.I."/>
            <person name="Rusch D."/>
            <person name="Podicherti R."/>
            <person name="Tsui H.-C.T."/>
            <person name="Winkler M.E."/>
        </authorList>
    </citation>
    <scope>NUCLEOTIDE SEQUENCE</scope>
</reference>
<proteinExistence type="predicted"/>
<organism evidence="1">
    <name type="scientific">marine metagenome</name>
    <dbReference type="NCBI Taxonomy" id="408172"/>
    <lineage>
        <taxon>unclassified sequences</taxon>
        <taxon>metagenomes</taxon>
        <taxon>ecological metagenomes</taxon>
    </lineage>
</organism>
<protein>
    <submittedName>
        <fullName evidence="1">Uncharacterized protein</fullName>
    </submittedName>
</protein>
<evidence type="ECO:0000313" key="1">
    <source>
        <dbReference type="EMBL" id="SVC08304.1"/>
    </source>
</evidence>
<feature type="non-terminal residue" evidence="1">
    <location>
        <position position="1"/>
    </location>
</feature>
<dbReference type="EMBL" id="UINC01072567">
    <property type="protein sequence ID" value="SVC08304.1"/>
    <property type="molecule type" value="Genomic_DNA"/>
</dbReference>
<dbReference type="AlphaFoldDB" id="A0A382J7Z2"/>